<feature type="transmembrane region" description="Helical" evidence="1">
    <location>
        <begin position="121"/>
        <end position="138"/>
    </location>
</feature>
<keyword evidence="1" id="KW-0812">Transmembrane</keyword>
<comment type="caution">
    <text evidence="2">The sequence shown here is derived from an EMBL/GenBank/DDBJ whole genome shotgun (WGS) entry which is preliminary data.</text>
</comment>
<dbReference type="EMBL" id="PRLB01000003">
    <property type="protein sequence ID" value="RAW54707.1"/>
    <property type="molecule type" value="Genomic_DNA"/>
</dbReference>
<proteinExistence type="predicted"/>
<keyword evidence="1" id="KW-1133">Transmembrane helix</keyword>
<dbReference type="OrthoDB" id="1645614at2"/>
<feature type="transmembrane region" description="Helical" evidence="1">
    <location>
        <begin position="323"/>
        <end position="346"/>
    </location>
</feature>
<feature type="transmembrane region" description="Helical" evidence="1">
    <location>
        <begin position="282"/>
        <end position="302"/>
    </location>
</feature>
<feature type="transmembrane region" description="Helical" evidence="1">
    <location>
        <begin position="49"/>
        <end position="73"/>
    </location>
</feature>
<gene>
    <name evidence="2" type="ORF">C4N26_04795</name>
</gene>
<dbReference type="RefSeq" id="WP_158400618.1">
    <property type="nucleotide sequence ID" value="NZ_PRLB01000003.1"/>
</dbReference>
<dbReference type="AlphaFoldDB" id="A0A329TX75"/>
<feature type="transmembrane region" description="Helical" evidence="1">
    <location>
        <begin position="85"/>
        <end position="109"/>
    </location>
</feature>
<name>A0A329TX75_9FIRM</name>
<dbReference type="Proteomes" id="UP000251144">
    <property type="component" value="Unassembled WGS sequence"/>
</dbReference>
<organism evidence="2 3">
    <name type="scientific">Faecalibacterium prausnitzii</name>
    <dbReference type="NCBI Taxonomy" id="853"/>
    <lineage>
        <taxon>Bacteria</taxon>
        <taxon>Bacillati</taxon>
        <taxon>Bacillota</taxon>
        <taxon>Clostridia</taxon>
        <taxon>Eubacteriales</taxon>
        <taxon>Oscillospiraceae</taxon>
        <taxon>Faecalibacterium</taxon>
    </lineage>
</organism>
<evidence type="ECO:0000313" key="2">
    <source>
        <dbReference type="EMBL" id="RAW54707.1"/>
    </source>
</evidence>
<evidence type="ECO:0008006" key="4">
    <source>
        <dbReference type="Google" id="ProtNLM"/>
    </source>
</evidence>
<sequence>MIQKEKIRGVEYFLMALAAGLLPFAAPDACAQALREGLALCGGPLLLSLFPFLIVSTLLIQCPAADVLGLPFCPAARLIGVRAPAAGRVLLIGFLGGFAPAASAAAGAVRSGQLTAREADALLPACVCSGPSFVILAVGQSMLGSAELGVLLFLAQVAAGYLSAALLARLGGTLGSMAHPAVQTVSQPLRLDGIIAQASQTYLKLCGFVLFFRMLAAGAGEVLPSGAGVFCAMLLEVCSGCDLAAKSGRFASMLCCAALSVQGLSVLMQVRTICPPEMTLRPLYRARLLHLPLSLLVFYLLLPQRAQETFSTLCGRVTTMRRLPPDCALLVFLGCCFVVCELSRVLTKEPNQTQRDKVANQS</sequence>
<evidence type="ECO:0000313" key="3">
    <source>
        <dbReference type="Proteomes" id="UP000251144"/>
    </source>
</evidence>
<feature type="transmembrane region" description="Helical" evidence="1">
    <location>
        <begin position="150"/>
        <end position="170"/>
    </location>
</feature>
<keyword evidence="1" id="KW-0472">Membrane</keyword>
<protein>
    <recommendedName>
        <fullName evidence="4">Sporulation integral membrane protein YlbJ</fullName>
    </recommendedName>
</protein>
<reference evidence="2 3" key="1">
    <citation type="submission" date="2018-02" db="EMBL/GenBank/DDBJ databases">
        <title>Complete genome sequencing of Faecalibacterium prausnitzii strains isolated from the human gut.</title>
        <authorList>
            <person name="Fitzgerald B.C."/>
            <person name="Shkoporov A.N."/>
            <person name="Ross P.R."/>
            <person name="Hill C."/>
        </authorList>
    </citation>
    <scope>NUCLEOTIDE SEQUENCE [LARGE SCALE GENOMIC DNA]</scope>
    <source>
        <strain evidence="2 3">APC942/32-1</strain>
    </source>
</reference>
<accession>A0A329TX75</accession>
<evidence type="ECO:0000256" key="1">
    <source>
        <dbReference type="SAM" id="Phobius"/>
    </source>
</evidence>